<dbReference type="GO" id="GO:0007596">
    <property type="term" value="P:blood coagulation"/>
    <property type="evidence" value="ECO:0007669"/>
    <property type="project" value="InterPro"/>
</dbReference>
<evidence type="ECO:0000313" key="10">
    <source>
        <dbReference type="Proteomes" id="UP001066276"/>
    </source>
</evidence>
<reference evidence="9" key="1">
    <citation type="journal article" date="2022" name="bioRxiv">
        <title>Sequencing and chromosome-scale assembly of the giantPleurodeles waltlgenome.</title>
        <authorList>
            <person name="Brown T."/>
            <person name="Elewa A."/>
            <person name="Iarovenko S."/>
            <person name="Subramanian E."/>
            <person name="Araus A.J."/>
            <person name="Petzold A."/>
            <person name="Susuki M."/>
            <person name="Suzuki K.-i.T."/>
            <person name="Hayashi T."/>
            <person name="Toyoda A."/>
            <person name="Oliveira C."/>
            <person name="Osipova E."/>
            <person name="Leigh N.D."/>
            <person name="Simon A."/>
            <person name="Yun M.H."/>
        </authorList>
    </citation>
    <scope>NUCLEOTIDE SEQUENCE</scope>
    <source>
        <strain evidence="9">20211129_DDA</strain>
        <tissue evidence="9">Liver</tissue>
    </source>
</reference>
<keyword evidence="5" id="KW-1015">Disulfide bond</keyword>
<feature type="domain" description="Fibrinogen C-terminal" evidence="8">
    <location>
        <begin position="74"/>
        <end position="295"/>
    </location>
</feature>
<evidence type="ECO:0000313" key="9">
    <source>
        <dbReference type="EMBL" id="KAJ1145265.1"/>
    </source>
</evidence>
<sequence>MRELRAQVANLSRQLEELAQKQEGAWVNVLVQVMELEGAHKRLETRVGEAEGRYSELDQQLDIMELQAAQTVTQSSTDAVYDCSSLFQKNYKISGVYKLPADEFLGSPELEVFCDMETDGGGWTLIQRRKAGLISFNRDWKQYKDGFGNIKGDFWLGNENIFRLTQRPTTLRVEMEDWEGRSSYAQYSHFSISDGFNSYRLLLGEYNGTAGRDSLRYHNNTAFSTKDKDNDKCLDHCAQLRQGGYWYNCCTDSNLNGVFYRKGEHTQNVDGITWYGWHGSLYSLRRVEMKIRPKDFNP</sequence>
<dbReference type="InterPro" id="IPR002181">
    <property type="entry name" value="Fibrinogen_a/b/g_C_dom"/>
</dbReference>
<accession>A0AAV7R3P5</accession>
<dbReference type="NCBIfam" id="NF040941">
    <property type="entry name" value="GGGWT_bact"/>
    <property type="match status" value="1"/>
</dbReference>
<dbReference type="PROSITE" id="PS51406">
    <property type="entry name" value="FIBRINOGEN_C_2"/>
    <property type="match status" value="1"/>
</dbReference>
<evidence type="ECO:0000256" key="2">
    <source>
        <dbReference type="ARBA" id="ARBA00022525"/>
    </source>
</evidence>
<dbReference type="Pfam" id="PF00147">
    <property type="entry name" value="Fibrinogen_C"/>
    <property type="match status" value="1"/>
</dbReference>
<evidence type="ECO:0000256" key="4">
    <source>
        <dbReference type="ARBA" id="ARBA00023054"/>
    </source>
</evidence>
<evidence type="ECO:0000256" key="7">
    <source>
        <dbReference type="SAM" id="Coils"/>
    </source>
</evidence>
<evidence type="ECO:0000259" key="8">
    <source>
        <dbReference type="PROSITE" id="PS51406"/>
    </source>
</evidence>
<dbReference type="PANTHER" id="PTHR47221">
    <property type="entry name" value="FIBRINOGEN ALPHA CHAIN"/>
    <property type="match status" value="1"/>
</dbReference>
<dbReference type="GO" id="GO:0005576">
    <property type="term" value="C:extracellular region"/>
    <property type="evidence" value="ECO:0007669"/>
    <property type="project" value="UniProtKB-SubCell"/>
</dbReference>
<keyword evidence="3" id="KW-0732">Signal</keyword>
<dbReference type="Gene3D" id="3.90.215.10">
    <property type="entry name" value="Gamma Fibrinogen, chain A, domain 1"/>
    <property type="match status" value="1"/>
</dbReference>
<dbReference type="CDD" id="cd00087">
    <property type="entry name" value="FReD"/>
    <property type="match status" value="1"/>
</dbReference>
<dbReference type="PANTHER" id="PTHR47221:SF6">
    <property type="entry name" value="FIBRINOGEN ALPHA CHAIN"/>
    <property type="match status" value="1"/>
</dbReference>
<name>A0AAV7R3P5_PLEWA</name>
<evidence type="ECO:0000256" key="6">
    <source>
        <dbReference type="ARBA" id="ARBA00023180"/>
    </source>
</evidence>
<dbReference type="SUPFAM" id="SSF56496">
    <property type="entry name" value="Fibrinogen C-terminal domain-like"/>
    <property type="match status" value="1"/>
</dbReference>
<keyword evidence="6" id="KW-0325">Glycoprotein</keyword>
<dbReference type="Proteomes" id="UP001066276">
    <property type="component" value="Chromosome 6"/>
</dbReference>
<keyword evidence="10" id="KW-1185">Reference proteome</keyword>
<protein>
    <recommendedName>
        <fullName evidence="8">Fibrinogen C-terminal domain-containing protein</fullName>
    </recommendedName>
</protein>
<evidence type="ECO:0000256" key="1">
    <source>
        <dbReference type="ARBA" id="ARBA00004613"/>
    </source>
</evidence>
<dbReference type="SMART" id="SM00186">
    <property type="entry name" value="FBG"/>
    <property type="match status" value="1"/>
</dbReference>
<gene>
    <name evidence="9" type="ORF">NDU88_011556</name>
</gene>
<dbReference type="EMBL" id="JANPWB010000010">
    <property type="protein sequence ID" value="KAJ1145265.1"/>
    <property type="molecule type" value="Genomic_DNA"/>
</dbReference>
<feature type="coiled-coil region" evidence="7">
    <location>
        <begin position="1"/>
        <end position="67"/>
    </location>
</feature>
<evidence type="ECO:0000256" key="5">
    <source>
        <dbReference type="ARBA" id="ARBA00023157"/>
    </source>
</evidence>
<evidence type="ECO:0000256" key="3">
    <source>
        <dbReference type="ARBA" id="ARBA00022729"/>
    </source>
</evidence>
<organism evidence="9 10">
    <name type="scientific">Pleurodeles waltl</name>
    <name type="common">Iberian ribbed newt</name>
    <dbReference type="NCBI Taxonomy" id="8319"/>
    <lineage>
        <taxon>Eukaryota</taxon>
        <taxon>Metazoa</taxon>
        <taxon>Chordata</taxon>
        <taxon>Craniata</taxon>
        <taxon>Vertebrata</taxon>
        <taxon>Euteleostomi</taxon>
        <taxon>Amphibia</taxon>
        <taxon>Batrachia</taxon>
        <taxon>Caudata</taxon>
        <taxon>Salamandroidea</taxon>
        <taxon>Salamandridae</taxon>
        <taxon>Pleurodelinae</taxon>
        <taxon>Pleurodeles</taxon>
    </lineage>
</organism>
<proteinExistence type="predicted"/>
<dbReference type="InterPro" id="IPR036056">
    <property type="entry name" value="Fibrinogen-like_C"/>
</dbReference>
<keyword evidence="4 7" id="KW-0175">Coiled coil</keyword>
<keyword evidence="2" id="KW-0964">Secreted</keyword>
<comment type="caution">
    <text evidence="9">The sequence shown here is derived from an EMBL/GenBank/DDBJ whole genome shotgun (WGS) entry which is preliminary data.</text>
</comment>
<dbReference type="FunFam" id="3.90.215.10:FF:000001">
    <property type="entry name" value="Tenascin isoform 1"/>
    <property type="match status" value="1"/>
</dbReference>
<dbReference type="AlphaFoldDB" id="A0AAV7R3P5"/>
<dbReference type="InterPro" id="IPR037579">
    <property type="entry name" value="FIB_ANG-like"/>
</dbReference>
<dbReference type="InterPro" id="IPR014716">
    <property type="entry name" value="Fibrinogen_a/b/g_C_1"/>
</dbReference>
<comment type="subcellular location">
    <subcellularLocation>
        <location evidence="1">Secreted</location>
    </subcellularLocation>
</comment>